<reference evidence="4" key="1">
    <citation type="journal article" date="2015" name="Nat. Genet.">
        <title>The genome and transcriptome of the zoonotic hookworm Ancylostoma ceylanicum identify infection-specific gene families.</title>
        <authorList>
            <person name="Schwarz E.M."/>
            <person name="Hu Y."/>
            <person name="Antoshechkin I."/>
            <person name="Miller M.M."/>
            <person name="Sternberg P.W."/>
            <person name="Aroian R.V."/>
        </authorList>
    </citation>
    <scope>NUCLEOTIDE SEQUENCE</scope>
    <source>
        <strain evidence="4">HY135</strain>
    </source>
</reference>
<dbReference type="GO" id="GO:0003676">
    <property type="term" value="F:nucleic acid binding"/>
    <property type="evidence" value="ECO:0007669"/>
    <property type="project" value="InterPro"/>
</dbReference>
<dbReference type="Gene3D" id="3.30.420.10">
    <property type="entry name" value="Ribonuclease H-like superfamily/Ribonuclease H"/>
    <property type="match status" value="1"/>
</dbReference>
<feature type="region of interest" description="Disordered" evidence="1">
    <location>
        <begin position="208"/>
        <end position="227"/>
    </location>
</feature>
<dbReference type="Proteomes" id="UP000024635">
    <property type="component" value="Unassembled WGS sequence"/>
</dbReference>
<dbReference type="Pfam" id="PF13358">
    <property type="entry name" value="DDE_3"/>
    <property type="match status" value="1"/>
</dbReference>
<gene>
    <name evidence="3" type="primary">Acey_s0023.g783</name>
    <name evidence="3" type="ORF">Y032_0023g783</name>
</gene>
<evidence type="ECO:0000256" key="1">
    <source>
        <dbReference type="SAM" id="MobiDB-lite"/>
    </source>
</evidence>
<evidence type="ECO:0000313" key="4">
    <source>
        <dbReference type="Proteomes" id="UP000024635"/>
    </source>
</evidence>
<dbReference type="PANTHER" id="PTHR23022:SF134">
    <property type="entry name" value="TRANSPOSABLE ELEMENT TC1 TRANSPOSASE"/>
    <property type="match status" value="1"/>
</dbReference>
<dbReference type="AlphaFoldDB" id="A0A016UZM7"/>
<feature type="compositionally biased region" description="Acidic residues" evidence="1">
    <location>
        <begin position="210"/>
        <end position="227"/>
    </location>
</feature>
<evidence type="ECO:0000313" key="3">
    <source>
        <dbReference type="EMBL" id="EYC19923.1"/>
    </source>
</evidence>
<dbReference type="EMBL" id="JARK01001359">
    <property type="protein sequence ID" value="EYC19923.1"/>
    <property type="molecule type" value="Genomic_DNA"/>
</dbReference>
<name>A0A016UZM7_9BILA</name>
<sequence>MLRKGDTFSDCVFTDESTVQLGCSTKYCYVKDKTSCARLRSRAKHPGKLHIWGGISTRGTTELAIFHSSVRIDSKIYCQVLEKCYLKFADRTYNGYARLVQDNAPCHKSAYTTRKMDEWGLKRLEWPAESPDLNPIELVWGNMKNFIRGQKVRTLAELEVCIRAYWKALTPEKCRKYVESVQWRMKKIIEAGGGNIIECKPRRGLIEAENSQEDSDSNDSEEDHNFW</sequence>
<feature type="domain" description="Tc1-like transposase DDE" evidence="2">
    <location>
        <begin position="11"/>
        <end position="158"/>
    </location>
</feature>
<dbReference type="PANTHER" id="PTHR23022">
    <property type="entry name" value="TRANSPOSABLE ELEMENT-RELATED"/>
    <property type="match status" value="1"/>
</dbReference>
<keyword evidence="4" id="KW-1185">Reference proteome</keyword>
<evidence type="ECO:0000259" key="2">
    <source>
        <dbReference type="Pfam" id="PF13358"/>
    </source>
</evidence>
<organism evidence="3 4">
    <name type="scientific">Ancylostoma ceylanicum</name>
    <dbReference type="NCBI Taxonomy" id="53326"/>
    <lineage>
        <taxon>Eukaryota</taxon>
        <taxon>Metazoa</taxon>
        <taxon>Ecdysozoa</taxon>
        <taxon>Nematoda</taxon>
        <taxon>Chromadorea</taxon>
        <taxon>Rhabditida</taxon>
        <taxon>Rhabditina</taxon>
        <taxon>Rhabditomorpha</taxon>
        <taxon>Strongyloidea</taxon>
        <taxon>Ancylostomatidae</taxon>
        <taxon>Ancylostomatinae</taxon>
        <taxon>Ancylostoma</taxon>
    </lineage>
</organism>
<dbReference type="STRING" id="53326.A0A016UZM7"/>
<protein>
    <recommendedName>
        <fullName evidence="2">Tc1-like transposase DDE domain-containing protein</fullName>
    </recommendedName>
</protein>
<dbReference type="InterPro" id="IPR036397">
    <property type="entry name" value="RNaseH_sf"/>
</dbReference>
<accession>A0A016UZM7</accession>
<dbReference type="InterPro" id="IPR052338">
    <property type="entry name" value="Transposase_5"/>
</dbReference>
<dbReference type="InterPro" id="IPR038717">
    <property type="entry name" value="Tc1-like_DDE_dom"/>
</dbReference>
<proteinExistence type="predicted"/>
<comment type="caution">
    <text evidence="3">The sequence shown here is derived from an EMBL/GenBank/DDBJ whole genome shotgun (WGS) entry which is preliminary data.</text>
</comment>
<dbReference type="OrthoDB" id="5854164at2759"/>